<dbReference type="InterPro" id="IPR001638">
    <property type="entry name" value="Solute-binding_3/MltF_N"/>
</dbReference>
<dbReference type="SMART" id="SM00062">
    <property type="entry name" value="PBPb"/>
    <property type="match status" value="1"/>
</dbReference>
<dbReference type="PANTHER" id="PTHR35936">
    <property type="entry name" value="MEMBRANE-BOUND LYTIC MUREIN TRANSGLYCOSYLASE F"/>
    <property type="match status" value="1"/>
</dbReference>
<dbReference type="RefSeq" id="WP_309851427.1">
    <property type="nucleotide sequence ID" value="NZ_BAAAIU010000003.1"/>
</dbReference>
<keyword evidence="3 5" id="KW-0732">Signal</keyword>
<feature type="domain" description="Ionotropic glutamate receptor C-terminal" evidence="7">
    <location>
        <begin position="44"/>
        <end position="261"/>
    </location>
</feature>
<evidence type="ECO:0000259" key="6">
    <source>
        <dbReference type="SMART" id="SM00062"/>
    </source>
</evidence>
<dbReference type="Gene3D" id="3.40.190.10">
    <property type="entry name" value="Periplasmic binding protein-like II"/>
    <property type="match status" value="2"/>
</dbReference>
<evidence type="ECO:0000256" key="1">
    <source>
        <dbReference type="ARBA" id="ARBA00004196"/>
    </source>
</evidence>
<dbReference type="GO" id="GO:0030313">
    <property type="term" value="C:cell envelope"/>
    <property type="evidence" value="ECO:0007669"/>
    <property type="project" value="UniProtKB-SubCell"/>
</dbReference>
<comment type="subcellular location">
    <subcellularLocation>
        <location evidence="1">Cell envelope</location>
    </subcellularLocation>
</comment>
<evidence type="ECO:0000256" key="2">
    <source>
        <dbReference type="ARBA" id="ARBA00010333"/>
    </source>
</evidence>
<feature type="chain" id="PRO_5041995437" evidence="5">
    <location>
        <begin position="32"/>
        <end position="263"/>
    </location>
</feature>
<gene>
    <name evidence="8" type="ORF">J2S35_001372</name>
</gene>
<dbReference type="PANTHER" id="PTHR35936:SF17">
    <property type="entry name" value="ARGININE-BINDING EXTRACELLULAR PROTEIN ARTP"/>
    <property type="match status" value="1"/>
</dbReference>
<dbReference type="GO" id="GO:0015276">
    <property type="term" value="F:ligand-gated monoatomic ion channel activity"/>
    <property type="evidence" value="ECO:0007669"/>
    <property type="project" value="InterPro"/>
</dbReference>
<accession>A0AAE4C6R3</accession>
<organism evidence="8 9">
    <name type="scientific">Falsarthrobacter nasiphocae</name>
    <dbReference type="NCBI Taxonomy" id="189863"/>
    <lineage>
        <taxon>Bacteria</taxon>
        <taxon>Bacillati</taxon>
        <taxon>Actinomycetota</taxon>
        <taxon>Actinomycetes</taxon>
        <taxon>Micrococcales</taxon>
        <taxon>Micrococcaceae</taxon>
        <taxon>Falsarthrobacter</taxon>
    </lineage>
</organism>
<dbReference type="InterPro" id="IPR001320">
    <property type="entry name" value="Iontro_rcpt_C"/>
</dbReference>
<evidence type="ECO:0000313" key="9">
    <source>
        <dbReference type="Proteomes" id="UP001247307"/>
    </source>
</evidence>
<comment type="caution">
    <text evidence="8">The sequence shown here is derived from an EMBL/GenBank/DDBJ whole genome shotgun (WGS) entry which is preliminary data.</text>
</comment>
<dbReference type="CDD" id="cd13530">
    <property type="entry name" value="PBP2_peptides_like"/>
    <property type="match status" value="1"/>
</dbReference>
<dbReference type="PROSITE" id="PS01039">
    <property type="entry name" value="SBP_BACTERIAL_3"/>
    <property type="match status" value="1"/>
</dbReference>
<sequence length="263" mass="27903">MISKPLAARAAALAVLSGLVLTACHSTNVEATPENPYALKDSSKLTVCADMPYAPFEFMNAQREITGFDMELADAIAADLKVEKDVIVTPFEQIQSASALNANDCDVAISSISMTDARKTKMAFSTPYYSDNLGLMVPKSSPVKNLAEAKKVKIGVVAGTTGADFAEEKGVDATIFKDTGTLIQGLQSGQVHGAIGNRSVLGYTAGEGSPLHFIEEYETGETLGIALKKGNEPLLKAVNESLKRYESSGRLAESKKRWFGAGS</sequence>
<feature type="signal peptide" evidence="5">
    <location>
        <begin position="1"/>
        <end position="31"/>
    </location>
</feature>
<proteinExistence type="inferred from homology"/>
<dbReference type="SUPFAM" id="SSF53850">
    <property type="entry name" value="Periplasmic binding protein-like II"/>
    <property type="match status" value="1"/>
</dbReference>
<dbReference type="GO" id="GO:0016020">
    <property type="term" value="C:membrane"/>
    <property type="evidence" value="ECO:0007669"/>
    <property type="project" value="InterPro"/>
</dbReference>
<comment type="similarity">
    <text evidence="2 4">Belongs to the bacterial solute-binding protein 3 family.</text>
</comment>
<evidence type="ECO:0000259" key="7">
    <source>
        <dbReference type="SMART" id="SM00079"/>
    </source>
</evidence>
<protein>
    <submittedName>
        <fullName evidence="8">Polar amino acid transport system substrate-binding protein</fullName>
    </submittedName>
</protein>
<dbReference type="SMART" id="SM00079">
    <property type="entry name" value="PBPe"/>
    <property type="match status" value="1"/>
</dbReference>
<dbReference type="InterPro" id="IPR018313">
    <property type="entry name" value="SBP_3_CS"/>
</dbReference>
<evidence type="ECO:0000256" key="3">
    <source>
        <dbReference type="ARBA" id="ARBA00022729"/>
    </source>
</evidence>
<feature type="domain" description="Solute-binding protein family 3/N-terminal" evidence="6">
    <location>
        <begin position="44"/>
        <end position="262"/>
    </location>
</feature>
<dbReference type="Pfam" id="PF00497">
    <property type="entry name" value="SBP_bac_3"/>
    <property type="match status" value="1"/>
</dbReference>
<dbReference type="PROSITE" id="PS51257">
    <property type="entry name" value="PROKAR_LIPOPROTEIN"/>
    <property type="match status" value="1"/>
</dbReference>
<keyword evidence="9" id="KW-1185">Reference proteome</keyword>
<evidence type="ECO:0000256" key="5">
    <source>
        <dbReference type="SAM" id="SignalP"/>
    </source>
</evidence>
<dbReference type="EMBL" id="JAVDUI010000001">
    <property type="protein sequence ID" value="MDR6892432.1"/>
    <property type="molecule type" value="Genomic_DNA"/>
</dbReference>
<dbReference type="Proteomes" id="UP001247307">
    <property type="component" value="Unassembled WGS sequence"/>
</dbReference>
<evidence type="ECO:0000313" key="8">
    <source>
        <dbReference type="EMBL" id="MDR6892432.1"/>
    </source>
</evidence>
<dbReference type="AlphaFoldDB" id="A0AAE4C6R3"/>
<evidence type="ECO:0000256" key="4">
    <source>
        <dbReference type="RuleBase" id="RU003744"/>
    </source>
</evidence>
<name>A0AAE4C6R3_9MICC</name>
<reference evidence="8" key="1">
    <citation type="submission" date="2023-07" db="EMBL/GenBank/DDBJ databases">
        <title>Sequencing the genomes of 1000 actinobacteria strains.</title>
        <authorList>
            <person name="Klenk H.-P."/>
        </authorList>
    </citation>
    <scope>NUCLEOTIDE SEQUENCE</scope>
    <source>
        <strain evidence="8">DSM 13988</strain>
    </source>
</reference>